<proteinExistence type="predicted"/>
<evidence type="ECO:0000313" key="2">
    <source>
        <dbReference type="Proteomes" id="UP000501830"/>
    </source>
</evidence>
<dbReference type="GeneID" id="94552909"/>
<dbReference type="AlphaFoldDB" id="A0A6G7WHG2"/>
<organism evidence="1 2">
    <name type="scientific">Jeotgalibaca porci</name>
    <dbReference type="NCBI Taxonomy" id="1868793"/>
    <lineage>
        <taxon>Bacteria</taxon>
        <taxon>Bacillati</taxon>
        <taxon>Bacillota</taxon>
        <taxon>Bacilli</taxon>
        <taxon>Lactobacillales</taxon>
        <taxon>Carnobacteriaceae</taxon>
        <taxon>Jeotgalibaca</taxon>
    </lineage>
</organism>
<reference evidence="1 2" key="1">
    <citation type="journal article" date="2017" name="Int. J. Syst. Evol. Microbiol.">
        <title>Jeotgalibaca porci sp. nov. and Jeotgalibaca arthritidis sp. nov., isolated from pigs, and emended description of the genus Jeotgalibaca.</title>
        <authorList>
            <person name="Zamora L."/>
            <person name="Perez-Sancho M."/>
            <person name="Dominguez L."/>
            <person name="Fernandez-Garayzabal J.F."/>
            <person name="Vela A.I."/>
        </authorList>
    </citation>
    <scope>NUCLEOTIDE SEQUENCE [LARGE SCALE GENOMIC DNA]</scope>
    <source>
        <strain evidence="1 2">CCUG 69148</strain>
    </source>
</reference>
<protein>
    <submittedName>
        <fullName evidence="1">Uncharacterized protein</fullName>
    </submittedName>
</protein>
<name>A0A6G7WHG2_9LACT</name>
<dbReference type="EMBL" id="CP049889">
    <property type="protein sequence ID" value="QIK51692.1"/>
    <property type="molecule type" value="Genomic_DNA"/>
</dbReference>
<dbReference type="RefSeq" id="WP_166062752.1">
    <property type="nucleotide sequence ID" value="NZ_CP049889.1"/>
</dbReference>
<dbReference type="Proteomes" id="UP000501830">
    <property type="component" value="Chromosome"/>
</dbReference>
<keyword evidence="2" id="KW-1185">Reference proteome</keyword>
<sequence length="47" mass="5076">MKKLAKKGKRLVVFLAVFTLFTSPLLIGKSPVSTTQSLGDVWLIGGE</sequence>
<gene>
    <name evidence="1" type="ORF">G7058_06415</name>
</gene>
<dbReference type="KEGG" id="jpo:G7058_06415"/>
<evidence type="ECO:0000313" key="1">
    <source>
        <dbReference type="EMBL" id="QIK51692.1"/>
    </source>
</evidence>
<accession>A0A6G7WHG2</accession>